<comment type="caution">
    <text evidence="2">The sequence shown here is derived from an EMBL/GenBank/DDBJ whole genome shotgun (WGS) entry which is preliminary data.</text>
</comment>
<evidence type="ECO:0000313" key="2">
    <source>
        <dbReference type="EMBL" id="TFA97758.1"/>
    </source>
</evidence>
<dbReference type="EMBL" id="PPTA01000027">
    <property type="protein sequence ID" value="TFA97758.1"/>
    <property type="molecule type" value="Genomic_DNA"/>
</dbReference>
<gene>
    <name evidence="2" type="ORF">CCMA1212_010537</name>
</gene>
<evidence type="ECO:0000313" key="3">
    <source>
        <dbReference type="Proteomes" id="UP001642720"/>
    </source>
</evidence>
<organism evidence="2 3">
    <name type="scientific">Trichoderma ghanense</name>
    <dbReference type="NCBI Taxonomy" id="65468"/>
    <lineage>
        <taxon>Eukaryota</taxon>
        <taxon>Fungi</taxon>
        <taxon>Dikarya</taxon>
        <taxon>Ascomycota</taxon>
        <taxon>Pezizomycotina</taxon>
        <taxon>Sordariomycetes</taxon>
        <taxon>Hypocreomycetidae</taxon>
        <taxon>Hypocreales</taxon>
        <taxon>Hypocreaceae</taxon>
        <taxon>Trichoderma</taxon>
    </lineage>
</organism>
<reference evidence="2 3" key="1">
    <citation type="submission" date="2018-01" db="EMBL/GenBank/DDBJ databases">
        <title>Genome characterization of the sugarcane-associated fungus Trichoderma ghanense CCMA-1212 and their application in lignocelulose bioconversion.</title>
        <authorList>
            <person name="Steindorff A.S."/>
            <person name="Mendes T.D."/>
            <person name="Vilela E.S.D."/>
            <person name="Rodrigues D.S."/>
            <person name="Formighieri E.F."/>
            <person name="Melo I.S."/>
            <person name="Favaro L.C.L."/>
        </authorList>
    </citation>
    <scope>NUCLEOTIDE SEQUENCE [LARGE SCALE GENOMIC DNA]</scope>
    <source>
        <strain evidence="2 3">CCMA-1212</strain>
    </source>
</reference>
<proteinExistence type="predicted"/>
<sequence>MKASRPKGAGSRHPALRRATGTRTGRGQRGKRMDAAQGWGGEPQLPPINCSVRFQGWCQVKEVGKGSPSFAIDE</sequence>
<dbReference type="GeneID" id="300582028"/>
<dbReference type="Proteomes" id="UP001642720">
    <property type="component" value="Unassembled WGS sequence"/>
</dbReference>
<accession>A0ABY2GPF1</accession>
<dbReference type="RefSeq" id="XP_073553960.1">
    <property type="nucleotide sequence ID" value="XM_073707578.1"/>
</dbReference>
<evidence type="ECO:0000256" key="1">
    <source>
        <dbReference type="SAM" id="MobiDB-lite"/>
    </source>
</evidence>
<name>A0ABY2GPF1_9HYPO</name>
<protein>
    <submittedName>
        <fullName evidence="2">Uncharacterized protein</fullName>
    </submittedName>
</protein>
<keyword evidence="3" id="KW-1185">Reference proteome</keyword>
<feature type="region of interest" description="Disordered" evidence="1">
    <location>
        <begin position="1"/>
        <end position="45"/>
    </location>
</feature>